<dbReference type="PROSITE" id="PS51192">
    <property type="entry name" value="HELICASE_ATP_BIND_1"/>
    <property type="match status" value="1"/>
</dbReference>
<feature type="domain" description="Helicase ATP-binding" evidence="5">
    <location>
        <begin position="89"/>
        <end position="252"/>
    </location>
</feature>
<accession>A0A8S5MM29</accession>
<reference evidence="7" key="1">
    <citation type="journal article" date="2021" name="Proc. Natl. Acad. Sci. U.S.A.">
        <title>A Catalog of Tens of Thousands of Viruses from Human Metagenomes Reveals Hidden Associations with Chronic Diseases.</title>
        <authorList>
            <person name="Tisza M.J."/>
            <person name="Buck C.B."/>
        </authorList>
    </citation>
    <scope>NUCLEOTIDE SEQUENCE</scope>
    <source>
        <strain evidence="7">Ctlpi2</strain>
    </source>
</reference>
<evidence type="ECO:0000256" key="2">
    <source>
        <dbReference type="ARBA" id="ARBA00022801"/>
    </source>
</evidence>
<dbReference type="Pfam" id="PF00176">
    <property type="entry name" value="SNF2-rel_dom"/>
    <property type="match status" value="1"/>
</dbReference>
<dbReference type="Pfam" id="PF00271">
    <property type="entry name" value="Helicase_C"/>
    <property type="match status" value="1"/>
</dbReference>
<dbReference type="PANTHER" id="PTHR45626">
    <property type="entry name" value="TRANSCRIPTION TERMINATION FACTOR 2-RELATED"/>
    <property type="match status" value="1"/>
</dbReference>
<evidence type="ECO:0000256" key="4">
    <source>
        <dbReference type="ARBA" id="ARBA00022840"/>
    </source>
</evidence>
<dbReference type="SMART" id="SM00487">
    <property type="entry name" value="DEXDc"/>
    <property type="match status" value="1"/>
</dbReference>
<evidence type="ECO:0000256" key="3">
    <source>
        <dbReference type="ARBA" id="ARBA00022806"/>
    </source>
</evidence>
<proteinExistence type="predicted"/>
<dbReference type="InterPro" id="IPR027417">
    <property type="entry name" value="P-loop_NTPase"/>
</dbReference>
<dbReference type="Gene3D" id="3.40.50.10810">
    <property type="entry name" value="Tandem AAA-ATPase domain"/>
    <property type="match status" value="1"/>
</dbReference>
<evidence type="ECO:0000259" key="6">
    <source>
        <dbReference type="PROSITE" id="PS51194"/>
    </source>
</evidence>
<evidence type="ECO:0000259" key="5">
    <source>
        <dbReference type="PROSITE" id="PS51192"/>
    </source>
</evidence>
<evidence type="ECO:0000313" key="7">
    <source>
        <dbReference type="EMBL" id="DAD83095.1"/>
    </source>
</evidence>
<sequence length="531" mass="60131">MALVLPERRLLAVPMPPPDQYRLLDDIFRTWRVPTRDGGVLVLPHADESLRILRNMGVNVDGCEMFDWYYTPPMTKDGKKPWWWQLETAAFLAQNPAAFVTSTPRTGKTLSTLMAVDYVQQQHGGAALIVAPLTVAHEGEWARTCREWFPKKRVQLIHKDREQEVRRRADIYLINPDGLKIVGEQLSHMVRLGGIRCVVFDELTEYANPRSQRWKAAQLVVKDALFRWGLTGTPGKPDKIYGQVKLINPRNVPSTFTRWREETEIKVSQFKWVPKHGYEETVKQAMSPCIRFDKEELMKIPVPQVLHEEVPLSKEQADMTERLVEDLRVMVDSGEVDVSAANSLAIKLLQISSGVVRAKNAQGEGVLHRLDATPKIAKLVELLRRTPRKKVVFSSFTAVNDMLVEEIRDAGFTCDKIDGGVTGTRRSQLLADFLDKPDPHILVCHPRTTAFGVELASADYIICYGTPITGAFMYQQMFERLSSSRQTATETFVVHLAAGRQDKLAFSALENGVNIERNIVNLFTTHIGEFD</sequence>
<dbReference type="InterPro" id="IPR014001">
    <property type="entry name" value="Helicase_ATP-bd"/>
</dbReference>
<name>A0A8S5MM29_9CAUD</name>
<keyword evidence="1" id="KW-0547">Nucleotide-binding</keyword>
<dbReference type="EMBL" id="BK014928">
    <property type="protein sequence ID" value="DAD83095.1"/>
    <property type="molecule type" value="Genomic_DNA"/>
</dbReference>
<dbReference type="GO" id="GO:0006281">
    <property type="term" value="P:DNA repair"/>
    <property type="evidence" value="ECO:0007669"/>
    <property type="project" value="TreeGrafter"/>
</dbReference>
<protein>
    <submittedName>
        <fullName evidence="7">Chromatin remodeling complex ATPase</fullName>
    </submittedName>
</protein>
<dbReference type="GO" id="GO:0008094">
    <property type="term" value="F:ATP-dependent activity, acting on DNA"/>
    <property type="evidence" value="ECO:0007669"/>
    <property type="project" value="TreeGrafter"/>
</dbReference>
<dbReference type="InterPro" id="IPR050628">
    <property type="entry name" value="SNF2_RAD54_helicase_TF"/>
</dbReference>
<dbReference type="GO" id="GO:0004386">
    <property type="term" value="F:helicase activity"/>
    <property type="evidence" value="ECO:0007669"/>
    <property type="project" value="UniProtKB-KW"/>
</dbReference>
<dbReference type="InterPro" id="IPR038718">
    <property type="entry name" value="SNF2-like_sf"/>
</dbReference>
<keyword evidence="2" id="KW-0378">Hydrolase</keyword>
<organism evidence="7">
    <name type="scientific">Podoviridae sp. ctlpi2</name>
    <dbReference type="NCBI Taxonomy" id="2826574"/>
    <lineage>
        <taxon>Viruses</taxon>
        <taxon>Duplodnaviria</taxon>
        <taxon>Heunggongvirae</taxon>
        <taxon>Uroviricota</taxon>
        <taxon>Caudoviricetes</taxon>
    </lineage>
</organism>
<dbReference type="InterPro" id="IPR000330">
    <property type="entry name" value="SNF2_N"/>
</dbReference>
<keyword evidence="4" id="KW-0067">ATP-binding</keyword>
<keyword evidence="3" id="KW-0347">Helicase</keyword>
<dbReference type="PROSITE" id="PS51194">
    <property type="entry name" value="HELICASE_CTER"/>
    <property type="match status" value="1"/>
</dbReference>
<evidence type="ECO:0000256" key="1">
    <source>
        <dbReference type="ARBA" id="ARBA00022741"/>
    </source>
</evidence>
<feature type="domain" description="Helicase C-terminal" evidence="6">
    <location>
        <begin position="378"/>
        <end position="531"/>
    </location>
</feature>
<dbReference type="PANTHER" id="PTHR45626:SF17">
    <property type="entry name" value="HELICASE-LIKE TRANSCRIPTION FACTOR"/>
    <property type="match status" value="1"/>
</dbReference>
<dbReference type="InterPro" id="IPR001650">
    <property type="entry name" value="Helicase_C-like"/>
</dbReference>
<dbReference type="GO" id="GO:0016787">
    <property type="term" value="F:hydrolase activity"/>
    <property type="evidence" value="ECO:0007669"/>
    <property type="project" value="UniProtKB-KW"/>
</dbReference>
<dbReference type="Gene3D" id="3.40.50.300">
    <property type="entry name" value="P-loop containing nucleotide triphosphate hydrolases"/>
    <property type="match status" value="1"/>
</dbReference>
<dbReference type="SUPFAM" id="SSF52540">
    <property type="entry name" value="P-loop containing nucleoside triphosphate hydrolases"/>
    <property type="match status" value="2"/>
</dbReference>
<dbReference type="GO" id="GO:0005524">
    <property type="term" value="F:ATP binding"/>
    <property type="evidence" value="ECO:0007669"/>
    <property type="project" value="UniProtKB-KW"/>
</dbReference>